<dbReference type="RefSeq" id="WP_035075073.1">
    <property type="nucleotide sequence ID" value="NZ_JMIH01000022.1"/>
</dbReference>
<evidence type="ECO:0000313" key="2">
    <source>
        <dbReference type="EMBL" id="KEO73276.1"/>
    </source>
</evidence>
<dbReference type="eggNOG" id="ENOG50342QQ">
    <property type="taxonomic scope" value="Bacteria"/>
</dbReference>
<gene>
    <name evidence="2" type="ORF">EL17_13080</name>
</gene>
<keyword evidence="1" id="KW-0732">Signal</keyword>
<dbReference type="AlphaFoldDB" id="A0A074KTI7"/>
<accession>A0A074KTI7</accession>
<feature type="signal peptide" evidence="1">
    <location>
        <begin position="1"/>
        <end position="21"/>
    </location>
</feature>
<evidence type="ECO:0000256" key="1">
    <source>
        <dbReference type="SAM" id="SignalP"/>
    </source>
</evidence>
<name>A0A074KTI7_9BACT</name>
<dbReference type="Proteomes" id="UP000027821">
    <property type="component" value="Unassembled WGS sequence"/>
</dbReference>
<comment type="caution">
    <text evidence="2">The sequence shown here is derived from an EMBL/GenBank/DDBJ whole genome shotgun (WGS) entry which is preliminary data.</text>
</comment>
<sequence length="145" mass="16379">MRLKFVLCAFTTLLSIQMSNAQVTVGVYHGSFYSQLGIGSNPENKFFAEGRLFAGDILNSFFGIEGIGQYNFISSDWYNLSAGIMLGYNEYDEGQYGLHGMVSVKPIENHRNLAIIMEATPFRSFETFNLRANLGVRYTFGRNRE</sequence>
<reference evidence="2 3" key="1">
    <citation type="submission" date="2014-04" db="EMBL/GenBank/DDBJ databases">
        <title>Characterization and application of a salt tolerant electro-active bacterium.</title>
        <authorList>
            <person name="Yang L."/>
            <person name="Wei S."/>
            <person name="Tay Q.X.M."/>
        </authorList>
    </citation>
    <scope>NUCLEOTIDE SEQUENCE [LARGE SCALE GENOMIC DNA]</scope>
    <source>
        <strain evidence="2 3">LY1</strain>
    </source>
</reference>
<proteinExistence type="predicted"/>
<feature type="chain" id="PRO_5001695399" description="Outer membrane protein beta-barrel domain-containing protein" evidence="1">
    <location>
        <begin position="22"/>
        <end position="145"/>
    </location>
</feature>
<organism evidence="2 3">
    <name type="scientific">Anditalea andensis</name>
    <dbReference type="NCBI Taxonomy" id="1048983"/>
    <lineage>
        <taxon>Bacteria</taxon>
        <taxon>Pseudomonadati</taxon>
        <taxon>Bacteroidota</taxon>
        <taxon>Cytophagia</taxon>
        <taxon>Cytophagales</taxon>
        <taxon>Cytophagaceae</taxon>
        <taxon>Anditalea</taxon>
    </lineage>
</organism>
<evidence type="ECO:0000313" key="3">
    <source>
        <dbReference type="Proteomes" id="UP000027821"/>
    </source>
</evidence>
<keyword evidence="3" id="KW-1185">Reference proteome</keyword>
<protein>
    <recommendedName>
        <fullName evidence="4">Outer membrane protein beta-barrel domain-containing protein</fullName>
    </recommendedName>
</protein>
<evidence type="ECO:0008006" key="4">
    <source>
        <dbReference type="Google" id="ProtNLM"/>
    </source>
</evidence>
<dbReference type="EMBL" id="JMIH01000022">
    <property type="protein sequence ID" value="KEO73276.1"/>
    <property type="molecule type" value="Genomic_DNA"/>
</dbReference>